<name>C6TAZ9_SOYBN</name>
<protein>
    <submittedName>
        <fullName evidence="1">Uncharacterized protein</fullName>
    </submittedName>
</protein>
<proteinExistence type="evidence at transcript level"/>
<organism evidence="1">
    <name type="scientific">Glycine max</name>
    <name type="common">Soybean</name>
    <name type="synonym">Glycine hispida</name>
    <dbReference type="NCBI Taxonomy" id="3847"/>
    <lineage>
        <taxon>Eukaryota</taxon>
        <taxon>Viridiplantae</taxon>
        <taxon>Streptophyta</taxon>
        <taxon>Embryophyta</taxon>
        <taxon>Tracheophyta</taxon>
        <taxon>Spermatophyta</taxon>
        <taxon>Magnoliopsida</taxon>
        <taxon>eudicotyledons</taxon>
        <taxon>Gunneridae</taxon>
        <taxon>Pentapetalae</taxon>
        <taxon>rosids</taxon>
        <taxon>fabids</taxon>
        <taxon>Fabales</taxon>
        <taxon>Fabaceae</taxon>
        <taxon>Papilionoideae</taxon>
        <taxon>50 kb inversion clade</taxon>
        <taxon>NPAAA clade</taxon>
        <taxon>indigoferoid/millettioid clade</taxon>
        <taxon>Phaseoleae</taxon>
        <taxon>Glycine</taxon>
        <taxon>Glycine subgen. Soja</taxon>
    </lineage>
</organism>
<reference evidence="1" key="1">
    <citation type="submission" date="2009-08" db="EMBL/GenBank/DDBJ databases">
        <authorList>
            <person name="Cheung F."/>
            <person name="Xiao Y."/>
            <person name="Chan A."/>
            <person name="Moskal W."/>
            <person name="Town C.D."/>
        </authorList>
    </citation>
    <scope>NUCLEOTIDE SEQUENCE</scope>
</reference>
<dbReference type="AlphaFoldDB" id="C6TAZ9"/>
<evidence type="ECO:0000313" key="1">
    <source>
        <dbReference type="EMBL" id="ACU19001.1"/>
    </source>
</evidence>
<sequence length="66" mass="7103">MNAYLCMMAFTGVSAGLVKSPFSAGFGRSPLSLHVSIAPVYMSSKLYLNLNPKSVIFLEENLTSSN</sequence>
<accession>C6TAZ9</accession>
<dbReference type="EMBL" id="BT094692">
    <property type="protein sequence ID" value="ACU19001.1"/>
    <property type="molecule type" value="mRNA"/>
</dbReference>